<evidence type="ECO:0000256" key="4">
    <source>
        <dbReference type="ARBA" id="ARBA00022692"/>
    </source>
</evidence>
<comment type="subcellular location">
    <subcellularLocation>
        <location evidence="1 7">Cell membrane</location>
        <topology evidence="1 7">Multi-pass membrane protein</topology>
    </subcellularLocation>
</comment>
<reference evidence="9" key="1">
    <citation type="submission" date="2021-03" db="EMBL/GenBank/DDBJ databases">
        <title>Whole genome sequence of Jiella sp. CQZ9-1.</title>
        <authorList>
            <person name="Tuo L."/>
        </authorList>
    </citation>
    <scope>NUCLEOTIDE SEQUENCE</scope>
    <source>
        <strain evidence="9">CQZ9-1</strain>
    </source>
</reference>
<keyword evidence="10" id="KW-1185">Reference proteome</keyword>
<dbReference type="Proteomes" id="UP000664122">
    <property type="component" value="Unassembled WGS sequence"/>
</dbReference>
<keyword evidence="3" id="KW-1003">Cell membrane</keyword>
<feature type="domain" description="ABC transmembrane type-1" evidence="8">
    <location>
        <begin position="62"/>
        <end position="245"/>
    </location>
</feature>
<comment type="caution">
    <text evidence="9">The sequence shown here is derived from an EMBL/GenBank/DDBJ whole genome shotgun (WGS) entry which is preliminary data.</text>
</comment>
<feature type="transmembrane region" description="Helical" evidence="7">
    <location>
        <begin position="97"/>
        <end position="118"/>
    </location>
</feature>
<dbReference type="RefSeq" id="WP_207259198.1">
    <property type="nucleotide sequence ID" value="NZ_JAFMPP010000019.1"/>
</dbReference>
<evidence type="ECO:0000259" key="8">
    <source>
        <dbReference type="PROSITE" id="PS50928"/>
    </source>
</evidence>
<dbReference type="PANTHER" id="PTHR30151:SF20">
    <property type="entry name" value="ABC TRANSPORTER PERMEASE PROTEIN HI_0355-RELATED"/>
    <property type="match status" value="1"/>
</dbReference>
<dbReference type="Pfam" id="PF00528">
    <property type="entry name" value="BPD_transp_1"/>
    <property type="match status" value="1"/>
</dbReference>
<feature type="transmembrane region" description="Helical" evidence="7">
    <location>
        <begin position="223"/>
        <end position="245"/>
    </location>
</feature>
<dbReference type="Gene3D" id="1.10.3720.10">
    <property type="entry name" value="MetI-like"/>
    <property type="match status" value="1"/>
</dbReference>
<feature type="transmembrane region" description="Helical" evidence="7">
    <location>
        <begin position="12"/>
        <end position="32"/>
    </location>
</feature>
<gene>
    <name evidence="9" type="ORF">J1C48_17010</name>
</gene>
<dbReference type="PROSITE" id="PS50928">
    <property type="entry name" value="ABC_TM1"/>
    <property type="match status" value="1"/>
</dbReference>
<dbReference type="GO" id="GO:0055085">
    <property type="term" value="P:transmembrane transport"/>
    <property type="evidence" value="ECO:0007669"/>
    <property type="project" value="InterPro"/>
</dbReference>
<evidence type="ECO:0000313" key="9">
    <source>
        <dbReference type="EMBL" id="MBO0664283.1"/>
    </source>
</evidence>
<keyword evidence="6 7" id="KW-0472">Membrane</keyword>
<protein>
    <submittedName>
        <fullName evidence="9">ABC transporter permease</fullName>
    </submittedName>
</protein>
<evidence type="ECO:0000256" key="7">
    <source>
        <dbReference type="RuleBase" id="RU363032"/>
    </source>
</evidence>
<feature type="transmembrane region" description="Helical" evidence="7">
    <location>
        <begin position="69"/>
        <end position="90"/>
    </location>
</feature>
<comment type="similarity">
    <text evidence="7">Belongs to the binding-protein-dependent transport system permease family.</text>
</comment>
<evidence type="ECO:0000256" key="6">
    <source>
        <dbReference type="ARBA" id="ARBA00023136"/>
    </source>
</evidence>
<keyword evidence="2 7" id="KW-0813">Transport</keyword>
<dbReference type="InterPro" id="IPR000515">
    <property type="entry name" value="MetI-like"/>
</dbReference>
<evidence type="ECO:0000256" key="2">
    <source>
        <dbReference type="ARBA" id="ARBA00022448"/>
    </source>
</evidence>
<dbReference type="PANTHER" id="PTHR30151">
    <property type="entry name" value="ALKANE SULFONATE ABC TRANSPORTER-RELATED, MEMBRANE SUBUNIT"/>
    <property type="match status" value="1"/>
</dbReference>
<dbReference type="CDD" id="cd06261">
    <property type="entry name" value="TM_PBP2"/>
    <property type="match status" value="1"/>
</dbReference>
<name>A0A939FYD3_9HYPH</name>
<evidence type="ECO:0000313" key="10">
    <source>
        <dbReference type="Proteomes" id="UP000664122"/>
    </source>
</evidence>
<keyword evidence="4 7" id="KW-0812">Transmembrane</keyword>
<evidence type="ECO:0000256" key="5">
    <source>
        <dbReference type="ARBA" id="ARBA00022989"/>
    </source>
</evidence>
<dbReference type="SUPFAM" id="SSF161098">
    <property type="entry name" value="MetI-like"/>
    <property type="match status" value="1"/>
</dbReference>
<sequence>MTRELWMGRGARILPPVVLVAALVAIWGWSAATGLLPRWLLPGPGAVLHEFDVSRAVLLKHAQVTATEALGGCAIGSVLGVAAAMVMTLVAPLRQTLYAYALASRALPLIVFTPVLVIVVGRGIVPVMVIVSVTTYFPVFLGMMRGLERSNPDRMELLYSLSASPTQILWKVQLPSALPYLFAALKVAASTAFVNALVTEWIAANAGLGYLVMVSGQYFRLPLMWAAIFSAALMTLALLGLILLAERLAGRWTQQATEV</sequence>
<dbReference type="InterPro" id="IPR035906">
    <property type="entry name" value="MetI-like_sf"/>
</dbReference>
<dbReference type="GO" id="GO:0005886">
    <property type="term" value="C:plasma membrane"/>
    <property type="evidence" value="ECO:0007669"/>
    <property type="project" value="UniProtKB-SubCell"/>
</dbReference>
<accession>A0A939FYD3</accession>
<evidence type="ECO:0000256" key="3">
    <source>
        <dbReference type="ARBA" id="ARBA00022475"/>
    </source>
</evidence>
<dbReference type="EMBL" id="JAFMPP010000019">
    <property type="protein sequence ID" value="MBO0664283.1"/>
    <property type="molecule type" value="Genomic_DNA"/>
</dbReference>
<keyword evidence="5 7" id="KW-1133">Transmembrane helix</keyword>
<proteinExistence type="inferred from homology"/>
<dbReference type="AlphaFoldDB" id="A0A939FYD3"/>
<feature type="transmembrane region" description="Helical" evidence="7">
    <location>
        <begin position="124"/>
        <end position="144"/>
    </location>
</feature>
<feature type="transmembrane region" description="Helical" evidence="7">
    <location>
        <begin position="180"/>
        <end position="203"/>
    </location>
</feature>
<evidence type="ECO:0000256" key="1">
    <source>
        <dbReference type="ARBA" id="ARBA00004651"/>
    </source>
</evidence>
<organism evidence="9 10">
    <name type="scientific">Jiella flava</name>
    <dbReference type="NCBI Taxonomy" id="2816857"/>
    <lineage>
        <taxon>Bacteria</taxon>
        <taxon>Pseudomonadati</taxon>
        <taxon>Pseudomonadota</taxon>
        <taxon>Alphaproteobacteria</taxon>
        <taxon>Hyphomicrobiales</taxon>
        <taxon>Aurantimonadaceae</taxon>
        <taxon>Jiella</taxon>
    </lineage>
</organism>